<dbReference type="RefSeq" id="WP_063209798.1">
    <property type="nucleotide sequence ID" value="NZ_LUKD01000009.1"/>
</dbReference>
<keyword evidence="5" id="KW-0472">Membrane</keyword>
<keyword evidence="3" id="KW-0807">Transducer</keyword>
<dbReference type="PANTHER" id="PTHR43531:SF14">
    <property type="entry name" value="METHYL-ACCEPTING CHEMOTAXIS PROTEIN I-RELATED"/>
    <property type="match status" value="1"/>
</dbReference>
<dbReference type="PROSITE" id="PS50111">
    <property type="entry name" value="CHEMOTAXIS_TRANSDUC_2"/>
    <property type="match status" value="1"/>
</dbReference>
<feature type="coiled-coil region" evidence="4">
    <location>
        <begin position="403"/>
        <end position="476"/>
    </location>
</feature>
<evidence type="ECO:0000256" key="2">
    <source>
        <dbReference type="ARBA" id="ARBA00029447"/>
    </source>
</evidence>
<keyword evidence="5" id="KW-1133">Transmembrane helix</keyword>
<evidence type="ECO:0000313" key="8">
    <source>
        <dbReference type="Proteomes" id="UP000075799"/>
    </source>
</evidence>
<feature type="domain" description="Methyl-accepting transducer" evidence="6">
    <location>
        <begin position="231"/>
        <end position="460"/>
    </location>
</feature>
<evidence type="ECO:0000313" key="7">
    <source>
        <dbReference type="EMBL" id="KYG62350.1"/>
    </source>
</evidence>
<dbReference type="Pfam" id="PF12729">
    <property type="entry name" value="4HB_MCP_1"/>
    <property type="match status" value="1"/>
</dbReference>
<proteinExistence type="inferred from homology"/>
<organism evidence="7 8">
    <name type="scientific">Bdellovibrio bacteriovorus</name>
    <dbReference type="NCBI Taxonomy" id="959"/>
    <lineage>
        <taxon>Bacteria</taxon>
        <taxon>Pseudomonadati</taxon>
        <taxon>Bdellovibrionota</taxon>
        <taxon>Bdellovibrionia</taxon>
        <taxon>Bdellovibrionales</taxon>
        <taxon>Pseudobdellovibrionaceae</taxon>
        <taxon>Bdellovibrio</taxon>
    </lineage>
</organism>
<dbReference type="GO" id="GO:0006935">
    <property type="term" value="P:chemotaxis"/>
    <property type="evidence" value="ECO:0007669"/>
    <property type="project" value="TreeGrafter"/>
</dbReference>
<evidence type="ECO:0000256" key="1">
    <source>
        <dbReference type="ARBA" id="ARBA00022481"/>
    </source>
</evidence>
<dbReference type="InterPro" id="IPR024478">
    <property type="entry name" value="HlyB_4HB_MCP"/>
</dbReference>
<sequence>MKFALSLKAKLLLLCSFMALIPVAVGGISYFGSNKISNDYEEVSNRVLPNVQLSNEMYLNFRNVRIGLRSLGLPGLTKEQAKEFADRVEQYISDYEELRKEYISVPFLPGEDALWSEVDSTWSSFKLIGARVLKHYQSGTPEDLAAMNKIFLTECPDSAARYSKAIDALVAFHKAYGEGSVTKARTTAKNMGFSITLAIVFGVAIGLGVGAFFAFSLSNSIKKVSEELASGAHQVEDAAGQISNSSQSLAQASSEQAASLEETVATMEELTAMVKINSENSKQAASLALSTREVAVKGESEIQTLIQSIQAISADSKKIADITSVIDDIAFQTNLLALNASVEAARAGEQGKGFAVVAEAVRNLAQRSAESAKSITSLINESVERIEQGSSQANRGGIVLTEIVNAVKKVADLNSEMATASEEQSNGITQISKAMNQLDQTTQENASISEEAAAAAEELSAQSQSLLRNVNALESVVSGEFAEEASSAKSGRSQVFGSAEGAFARKVGI</sequence>
<dbReference type="Pfam" id="PF00015">
    <property type="entry name" value="MCPsignal"/>
    <property type="match status" value="1"/>
</dbReference>
<evidence type="ECO:0000259" key="6">
    <source>
        <dbReference type="PROSITE" id="PS50111"/>
    </source>
</evidence>
<dbReference type="SMART" id="SM00283">
    <property type="entry name" value="MA"/>
    <property type="match status" value="1"/>
</dbReference>
<name>A0A162FUZ0_BDEBC</name>
<protein>
    <recommendedName>
        <fullName evidence="6">Methyl-accepting transducer domain-containing protein</fullName>
    </recommendedName>
</protein>
<reference evidence="7 8" key="1">
    <citation type="submission" date="2016-03" db="EMBL/GenBank/DDBJ databases">
        <authorList>
            <person name="Ploux O."/>
        </authorList>
    </citation>
    <scope>NUCLEOTIDE SEQUENCE [LARGE SCALE GENOMIC DNA]</scope>
    <source>
        <strain evidence="7 8">EC13</strain>
    </source>
</reference>
<dbReference type="CDD" id="cd11386">
    <property type="entry name" value="MCP_signal"/>
    <property type="match status" value="1"/>
</dbReference>
<dbReference type="GO" id="GO:0004888">
    <property type="term" value="F:transmembrane signaling receptor activity"/>
    <property type="evidence" value="ECO:0007669"/>
    <property type="project" value="TreeGrafter"/>
</dbReference>
<dbReference type="InterPro" id="IPR004089">
    <property type="entry name" value="MCPsignal_dom"/>
</dbReference>
<dbReference type="InterPro" id="IPR051310">
    <property type="entry name" value="MCP_chemotaxis"/>
</dbReference>
<evidence type="ECO:0000256" key="5">
    <source>
        <dbReference type="SAM" id="Phobius"/>
    </source>
</evidence>
<dbReference type="PANTHER" id="PTHR43531">
    <property type="entry name" value="PROTEIN ICFG"/>
    <property type="match status" value="1"/>
</dbReference>
<dbReference type="Gene3D" id="1.10.287.950">
    <property type="entry name" value="Methyl-accepting chemotaxis protein"/>
    <property type="match status" value="1"/>
</dbReference>
<dbReference type="Proteomes" id="UP000075799">
    <property type="component" value="Unassembled WGS sequence"/>
</dbReference>
<feature type="transmembrane region" description="Helical" evidence="5">
    <location>
        <begin position="191"/>
        <end position="215"/>
    </location>
</feature>
<dbReference type="AlphaFoldDB" id="A0A162FUZ0"/>
<comment type="caution">
    <text evidence="7">The sequence shown here is derived from an EMBL/GenBank/DDBJ whole genome shotgun (WGS) entry which is preliminary data.</text>
</comment>
<dbReference type="EMBL" id="LUKD01000009">
    <property type="protein sequence ID" value="KYG62350.1"/>
    <property type="molecule type" value="Genomic_DNA"/>
</dbReference>
<gene>
    <name evidence="7" type="ORF">AZI87_17670</name>
</gene>
<accession>A0A162FUZ0</accession>
<dbReference type="GO" id="GO:0005886">
    <property type="term" value="C:plasma membrane"/>
    <property type="evidence" value="ECO:0007669"/>
    <property type="project" value="TreeGrafter"/>
</dbReference>
<evidence type="ECO:0000256" key="3">
    <source>
        <dbReference type="PROSITE-ProRule" id="PRU00284"/>
    </source>
</evidence>
<dbReference type="SUPFAM" id="SSF58104">
    <property type="entry name" value="Methyl-accepting chemotaxis protein (MCP) signaling domain"/>
    <property type="match status" value="1"/>
</dbReference>
<evidence type="ECO:0000256" key="4">
    <source>
        <dbReference type="SAM" id="Coils"/>
    </source>
</evidence>
<comment type="similarity">
    <text evidence="2">Belongs to the methyl-accepting chemotaxis (MCP) protein family.</text>
</comment>
<dbReference type="GO" id="GO:0007165">
    <property type="term" value="P:signal transduction"/>
    <property type="evidence" value="ECO:0007669"/>
    <property type="project" value="UniProtKB-KW"/>
</dbReference>
<keyword evidence="4" id="KW-0175">Coiled coil</keyword>
<keyword evidence="1" id="KW-0488">Methylation</keyword>
<keyword evidence="5" id="KW-0812">Transmembrane</keyword>